<gene>
    <name evidence="1" type="ORF">ENT80_08995</name>
</gene>
<comment type="caution">
    <text evidence="1">The sequence shown here is derived from an EMBL/GenBank/DDBJ whole genome shotgun (WGS) entry which is preliminary data.</text>
</comment>
<accession>A0A7V4ANW5</accession>
<reference evidence="1" key="1">
    <citation type="journal article" date="2020" name="mSystems">
        <title>Genome- and Community-Level Interaction Insights into Carbon Utilization and Element Cycling Functions of Hydrothermarchaeota in Hydrothermal Sediment.</title>
        <authorList>
            <person name="Zhou Z."/>
            <person name="Liu Y."/>
            <person name="Xu W."/>
            <person name="Pan J."/>
            <person name="Luo Z.H."/>
            <person name="Li M."/>
        </authorList>
    </citation>
    <scope>NUCLEOTIDE SEQUENCE [LARGE SCALE GENOMIC DNA]</scope>
    <source>
        <strain evidence="1">SpSt-611</strain>
    </source>
</reference>
<evidence type="ECO:0008006" key="2">
    <source>
        <dbReference type="Google" id="ProtNLM"/>
    </source>
</evidence>
<protein>
    <recommendedName>
        <fullName evidence="2">Lipoprotein</fullName>
    </recommendedName>
</protein>
<name>A0A7V4ANW5_9DEIN</name>
<dbReference type="PROSITE" id="PS51257">
    <property type="entry name" value="PROKAR_LIPOPROTEIN"/>
    <property type="match status" value="1"/>
</dbReference>
<proteinExistence type="predicted"/>
<evidence type="ECO:0000313" key="1">
    <source>
        <dbReference type="EMBL" id="HGN86279.1"/>
    </source>
</evidence>
<sequence length="183" mass="19874">MKRLVLLLMSLALAACSGHTIYRFEVNLLSFIPQNQRQGELNLTTSQILFPDDPAGQLVEVPGAEALVDGRLYLETTLKNTGTVSSTLDIEVHLGPGSDTDLYDGQGGDFTLIQQSITLNPGEERAVSVPLDVQPGTQAFDLIKAGKFRLGARLSLSGERVQCTLNQAEIVLRLKLFNLIPNP</sequence>
<dbReference type="AlphaFoldDB" id="A0A7V4ANW5"/>
<dbReference type="EMBL" id="DTAB01000510">
    <property type="protein sequence ID" value="HGN86279.1"/>
    <property type="molecule type" value="Genomic_DNA"/>
</dbReference>
<organism evidence="1">
    <name type="scientific">Thermus tengchongensis</name>
    <dbReference type="NCBI Taxonomy" id="1214928"/>
    <lineage>
        <taxon>Bacteria</taxon>
        <taxon>Thermotogati</taxon>
        <taxon>Deinococcota</taxon>
        <taxon>Deinococci</taxon>
        <taxon>Thermales</taxon>
        <taxon>Thermaceae</taxon>
        <taxon>Thermus</taxon>
    </lineage>
</organism>